<evidence type="ECO:0000256" key="7">
    <source>
        <dbReference type="ARBA" id="ARBA00022763"/>
    </source>
</evidence>
<dbReference type="GO" id="GO:0046872">
    <property type="term" value="F:metal ion binding"/>
    <property type="evidence" value="ECO:0007669"/>
    <property type="project" value="UniProtKB-KW"/>
</dbReference>
<keyword evidence="8 15" id="KW-0862">Zinc</keyword>
<reference evidence="18" key="1">
    <citation type="submission" date="2018-12" db="EMBL/GenBank/DDBJ databases">
        <authorList>
            <person name="Sun L."/>
            <person name="Chen Z."/>
        </authorList>
    </citation>
    <scope>NUCLEOTIDE SEQUENCE [LARGE SCALE GENOMIC DNA]</scope>
    <source>
        <strain evidence="18">DSM 16012</strain>
    </source>
</reference>
<dbReference type="Proteomes" id="UP000273811">
    <property type="component" value="Unassembled WGS sequence"/>
</dbReference>
<keyword evidence="4 15" id="KW-0436">Ligase</keyword>
<dbReference type="FunFam" id="1.10.150.20:FF:000007">
    <property type="entry name" value="DNA ligase"/>
    <property type="match status" value="1"/>
</dbReference>
<evidence type="ECO:0000313" key="18">
    <source>
        <dbReference type="EMBL" id="RWR05793.1"/>
    </source>
</evidence>
<dbReference type="InterPro" id="IPR004149">
    <property type="entry name" value="Znf_DNAligase_C4"/>
</dbReference>
<dbReference type="Gene3D" id="1.10.150.20">
    <property type="entry name" value="5' to 3' exonuclease, C-terminal subdomain"/>
    <property type="match status" value="2"/>
</dbReference>
<sequence>MDRETAQNRVKELHNLINQYNYEYHVLDNPSVPDAEYDRLMRELTEIESEFPDLVTPESPTQRVGGEALSAFEKVEHRTPMLSLANAFGEASLRDFDRRIRQAIGDDFTYVCELKIDGLAVSLQYEDGLFVLGSTRGDGTVGENITANLKTIRSIPIRLKEDLTFEVRGEAYMPRKSFERLNKEREKKGEMLFANPRNAAAGSLRQLDPRIAASRHLDIFLYGIGNYGSLGVDTHSGALEYLAKLGLKVNKEWRKCQTIDDVIEYIDTWTEKRPDLDYDIDGIVIKVDSIEQQDRLGFTAKSPRWAIAYKFPAEEVVTRLTDIELSVGRTGVITPTAILEPVQVAGTTVQRASLHNEDLIREKDIMLGDWVIVKKAGDIIPEVVNVLTERRTGEETVFHMPTHCPACDSDLVRLEGEVALRCINPKCPAQRREGLIHFVSRNAMNIDGLGEKVIGQLFEHELIRDPADIYFLKKEQLLELERMGEKSVNNLLAAIEKSKSNSLEKLLFGLGIRHVGERAAKVLAEHYETMDNLIAASRDDLVTIPEVGEKMSDSIATYFESEEVEELISELKSAGVNMTYKGPRISEAAESGSIFSNKTVVLTGKLEKLTRNEAKEKIEALGGQVTGSVSKKTDLVIAGEDAGSKLTKAQELNIEIWDEEKLLEELNR</sequence>
<feature type="binding site" evidence="15">
    <location>
        <position position="170"/>
    </location>
    <ligand>
        <name>NAD(+)</name>
        <dbReference type="ChEBI" id="CHEBI:57540"/>
    </ligand>
</feature>
<dbReference type="FunFam" id="2.40.50.140:FF:000012">
    <property type="entry name" value="DNA ligase"/>
    <property type="match status" value="1"/>
</dbReference>
<dbReference type="InterPro" id="IPR001679">
    <property type="entry name" value="DNA_ligase"/>
</dbReference>
<dbReference type="GO" id="GO:0003911">
    <property type="term" value="F:DNA ligase (NAD+) activity"/>
    <property type="evidence" value="ECO:0007669"/>
    <property type="project" value="UniProtKB-UniRule"/>
</dbReference>
<feature type="binding site" evidence="15">
    <location>
        <position position="286"/>
    </location>
    <ligand>
        <name>NAD(+)</name>
        <dbReference type="ChEBI" id="CHEBI:57540"/>
    </ligand>
</feature>
<dbReference type="InterPro" id="IPR010994">
    <property type="entry name" value="RuvA_2-like"/>
</dbReference>
<evidence type="ECO:0000256" key="1">
    <source>
        <dbReference type="ARBA" id="ARBA00004067"/>
    </source>
</evidence>
<accession>A0A443IL04</accession>
<comment type="catalytic activity">
    <reaction evidence="13 15 16">
        <text>NAD(+) + (deoxyribonucleotide)n-3'-hydroxyl + 5'-phospho-(deoxyribonucleotide)m = (deoxyribonucleotide)n+m + AMP + beta-nicotinamide D-nucleotide.</text>
        <dbReference type="EC" id="6.5.1.2"/>
    </reaction>
</comment>
<feature type="binding site" evidence="15">
    <location>
        <position position="404"/>
    </location>
    <ligand>
        <name>Zn(2+)</name>
        <dbReference type="ChEBI" id="CHEBI:29105"/>
    </ligand>
</feature>
<dbReference type="PROSITE" id="PS01055">
    <property type="entry name" value="DNA_LIGASE_N1"/>
    <property type="match status" value="1"/>
</dbReference>
<dbReference type="InterPro" id="IPR041663">
    <property type="entry name" value="DisA/LigA_HHH"/>
</dbReference>
<dbReference type="InterPro" id="IPR036420">
    <property type="entry name" value="BRCT_dom_sf"/>
</dbReference>
<evidence type="ECO:0000256" key="16">
    <source>
        <dbReference type="RuleBase" id="RU000618"/>
    </source>
</evidence>
<comment type="function">
    <text evidence="1 15">DNA ligase that catalyzes the formation of phosphodiester linkages between 5'-phosphoryl and 3'-hydroxyl groups in double-stranded DNA using NAD as a coenzyme and as the energy source for the reaction. It is essential for DNA replication and repair of damaged DNA.</text>
</comment>
<evidence type="ECO:0000256" key="8">
    <source>
        <dbReference type="ARBA" id="ARBA00022833"/>
    </source>
</evidence>
<dbReference type="NCBIfam" id="TIGR00575">
    <property type="entry name" value="dnlj"/>
    <property type="match status" value="1"/>
</dbReference>
<dbReference type="Pfam" id="PF03119">
    <property type="entry name" value="DNA_ligase_ZBD"/>
    <property type="match status" value="1"/>
</dbReference>
<dbReference type="Gene3D" id="6.20.10.30">
    <property type="match status" value="1"/>
</dbReference>
<dbReference type="InterPro" id="IPR003583">
    <property type="entry name" value="Hlx-hairpin-Hlx_DNA-bd_motif"/>
</dbReference>
<evidence type="ECO:0000256" key="2">
    <source>
        <dbReference type="ARBA" id="ARBA00012722"/>
    </source>
</evidence>
<evidence type="ECO:0000256" key="6">
    <source>
        <dbReference type="ARBA" id="ARBA00022723"/>
    </source>
</evidence>
<dbReference type="Gene3D" id="3.40.50.10190">
    <property type="entry name" value="BRCT domain"/>
    <property type="match status" value="1"/>
</dbReference>
<evidence type="ECO:0000256" key="13">
    <source>
        <dbReference type="ARBA" id="ARBA00034005"/>
    </source>
</evidence>
<organism evidence="18 19">
    <name type="scientific">Siminovitchia fortis</name>
    <dbReference type="NCBI Taxonomy" id="254758"/>
    <lineage>
        <taxon>Bacteria</taxon>
        <taxon>Bacillati</taxon>
        <taxon>Bacillota</taxon>
        <taxon>Bacilli</taxon>
        <taxon>Bacillales</taxon>
        <taxon>Bacillaceae</taxon>
        <taxon>Siminovitchia</taxon>
    </lineage>
</organism>
<dbReference type="RefSeq" id="WP_120075210.1">
    <property type="nucleotide sequence ID" value="NZ_CP126113.1"/>
</dbReference>
<dbReference type="Pfam" id="PF01653">
    <property type="entry name" value="DNA_ligase_aden"/>
    <property type="match status" value="1"/>
</dbReference>
<dbReference type="FunFam" id="3.40.50.10190:FF:000026">
    <property type="entry name" value="DNA ligase"/>
    <property type="match status" value="1"/>
</dbReference>
<keyword evidence="5 15" id="KW-0235">DNA replication</keyword>
<dbReference type="GO" id="GO:0003677">
    <property type="term" value="F:DNA binding"/>
    <property type="evidence" value="ECO:0007669"/>
    <property type="project" value="InterPro"/>
</dbReference>
<dbReference type="InterPro" id="IPR033136">
    <property type="entry name" value="DNA_ligase_CS"/>
</dbReference>
<comment type="cofactor">
    <cofactor evidence="15">
        <name>Mg(2+)</name>
        <dbReference type="ChEBI" id="CHEBI:18420"/>
    </cofactor>
    <cofactor evidence="15">
        <name>Mn(2+)</name>
        <dbReference type="ChEBI" id="CHEBI:29035"/>
    </cofactor>
</comment>
<keyword evidence="9 15" id="KW-0460">Magnesium</keyword>
<feature type="active site" description="N6-AMP-lysine intermediate" evidence="15">
    <location>
        <position position="115"/>
    </location>
</feature>
<dbReference type="EMBL" id="QYTU02000041">
    <property type="protein sequence ID" value="RWR05793.1"/>
    <property type="molecule type" value="Genomic_DNA"/>
</dbReference>
<evidence type="ECO:0000256" key="14">
    <source>
        <dbReference type="ARBA" id="ARBA00060881"/>
    </source>
</evidence>
<evidence type="ECO:0000259" key="17">
    <source>
        <dbReference type="PROSITE" id="PS50172"/>
    </source>
</evidence>
<name>A0A443IL04_9BACI</name>
<evidence type="ECO:0000256" key="10">
    <source>
        <dbReference type="ARBA" id="ARBA00023027"/>
    </source>
</evidence>
<evidence type="ECO:0000313" key="19">
    <source>
        <dbReference type="Proteomes" id="UP000273811"/>
    </source>
</evidence>
<feature type="binding site" evidence="15">
    <location>
        <position position="427"/>
    </location>
    <ligand>
        <name>Zn(2+)</name>
        <dbReference type="ChEBI" id="CHEBI:29105"/>
    </ligand>
</feature>
<feature type="binding site" evidence="15">
    <location>
        <position position="113"/>
    </location>
    <ligand>
        <name>NAD(+)</name>
        <dbReference type="ChEBI" id="CHEBI:57540"/>
    </ligand>
</feature>
<dbReference type="InterPro" id="IPR004150">
    <property type="entry name" value="NAD_DNA_ligase_OB"/>
</dbReference>
<dbReference type="CDD" id="cd17748">
    <property type="entry name" value="BRCT_DNA_ligase_like"/>
    <property type="match status" value="1"/>
</dbReference>
<dbReference type="InterPro" id="IPR001357">
    <property type="entry name" value="BRCT_dom"/>
</dbReference>
<dbReference type="PANTHER" id="PTHR23389">
    <property type="entry name" value="CHROMOSOME TRANSMISSION FIDELITY FACTOR 18"/>
    <property type="match status" value="1"/>
</dbReference>
<dbReference type="AlphaFoldDB" id="A0A443IL04"/>
<dbReference type="SUPFAM" id="SSF52113">
    <property type="entry name" value="BRCT domain"/>
    <property type="match status" value="1"/>
</dbReference>
<dbReference type="EC" id="6.5.1.2" evidence="2 15"/>
<dbReference type="SMART" id="SM00292">
    <property type="entry name" value="BRCT"/>
    <property type="match status" value="1"/>
</dbReference>
<dbReference type="InterPro" id="IPR013839">
    <property type="entry name" value="DNAligase_adenylation"/>
</dbReference>
<evidence type="ECO:0000256" key="15">
    <source>
        <dbReference type="HAMAP-Rule" id="MF_01588"/>
    </source>
</evidence>
<feature type="binding site" evidence="15">
    <location>
        <position position="422"/>
    </location>
    <ligand>
        <name>Zn(2+)</name>
        <dbReference type="ChEBI" id="CHEBI:29105"/>
    </ligand>
</feature>
<dbReference type="SUPFAM" id="SSF47781">
    <property type="entry name" value="RuvA domain 2-like"/>
    <property type="match status" value="1"/>
</dbReference>
<keyword evidence="6 15" id="KW-0479">Metal-binding</keyword>
<comment type="caution">
    <text evidence="18">The sequence shown here is derived from an EMBL/GenBank/DDBJ whole genome shotgun (WGS) entry which is preliminary data.</text>
</comment>
<dbReference type="Pfam" id="PF03120">
    <property type="entry name" value="OB_DNA_ligase"/>
    <property type="match status" value="1"/>
</dbReference>
<dbReference type="GO" id="GO:0006260">
    <property type="term" value="P:DNA replication"/>
    <property type="evidence" value="ECO:0007669"/>
    <property type="project" value="UniProtKB-KW"/>
</dbReference>
<keyword evidence="7 15" id="KW-0227">DNA damage</keyword>
<dbReference type="FunFam" id="6.20.10.30:FF:000002">
    <property type="entry name" value="DNA ligase"/>
    <property type="match status" value="1"/>
</dbReference>
<keyword evidence="11 15" id="KW-0234">DNA repair</keyword>
<dbReference type="PIRSF" id="PIRSF001604">
    <property type="entry name" value="LigA"/>
    <property type="match status" value="1"/>
</dbReference>
<dbReference type="CDD" id="cd00114">
    <property type="entry name" value="LIGANc"/>
    <property type="match status" value="1"/>
</dbReference>
<dbReference type="Gene3D" id="1.10.287.610">
    <property type="entry name" value="Helix hairpin bin"/>
    <property type="match status" value="1"/>
</dbReference>
<gene>
    <name evidence="15 18" type="primary">ligA</name>
    <name evidence="18" type="ORF">D4N35_015150</name>
</gene>
<dbReference type="FunFam" id="1.10.287.610:FF:000002">
    <property type="entry name" value="DNA ligase"/>
    <property type="match status" value="1"/>
</dbReference>
<dbReference type="InterPro" id="IPR018239">
    <property type="entry name" value="DNA_ligase_AS"/>
</dbReference>
<dbReference type="Pfam" id="PF14520">
    <property type="entry name" value="HHH_5"/>
    <property type="match status" value="1"/>
</dbReference>
<dbReference type="InterPro" id="IPR012340">
    <property type="entry name" value="NA-bd_OB-fold"/>
</dbReference>
<feature type="binding site" evidence="15">
    <location>
        <begin position="83"/>
        <end position="84"/>
    </location>
    <ligand>
        <name>NAD(+)</name>
        <dbReference type="ChEBI" id="CHEBI:57540"/>
    </ligand>
</feature>
<comment type="similarity">
    <text evidence="14 15">Belongs to the NAD-dependent DNA ligase family. LigA subfamily.</text>
</comment>
<evidence type="ECO:0000256" key="9">
    <source>
        <dbReference type="ARBA" id="ARBA00022842"/>
    </source>
</evidence>
<keyword evidence="12 15" id="KW-0464">Manganese</keyword>
<evidence type="ECO:0000256" key="12">
    <source>
        <dbReference type="ARBA" id="ARBA00023211"/>
    </source>
</evidence>
<dbReference type="Gene3D" id="2.40.50.140">
    <property type="entry name" value="Nucleic acid-binding proteins"/>
    <property type="match status" value="1"/>
</dbReference>
<dbReference type="Gene3D" id="3.30.470.30">
    <property type="entry name" value="DNA ligase/mRNA capping enzyme"/>
    <property type="match status" value="1"/>
</dbReference>
<dbReference type="FunFam" id="1.10.150.20:FF:000006">
    <property type="entry name" value="DNA ligase"/>
    <property type="match status" value="1"/>
</dbReference>
<keyword evidence="10 15" id="KW-0520">NAD</keyword>
<dbReference type="PROSITE" id="PS01056">
    <property type="entry name" value="DNA_LIGASE_N2"/>
    <property type="match status" value="1"/>
</dbReference>
<dbReference type="Pfam" id="PF12826">
    <property type="entry name" value="HHH_2"/>
    <property type="match status" value="1"/>
</dbReference>
<dbReference type="SMART" id="SM00278">
    <property type="entry name" value="HhH1"/>
    <property type="match status" value="3"/>
</dbReference>
<feature type="domain" description="BRCT" evidence="17">
    <location>
        <begin position="590"/>
        <end position="668"/>
    </location>
</feature>
<feature type="binding site" evidence="15">
    <location>
        <position position="136"/>
    </location>
    <ligand>
        <name>NAD(+)</name>
        <dbReference type="ChEBI" id="CHEBI:57540"/>
    </ligand>
</feature>
<protein>
    <recommendedName>
        <fullName evidence="3 15">DNA ligase</fullName>
        <ecNumber evidence="2 15">6.5.1.2</ecNumber>
    </recommendedName>
    <alternativeName>
        <fullName evidence="15">Polydeoxyribonucleotide synthase [NAD(+)]</fullName>
    </alternativeName>
</protein>
<feature type="binding site" evidence="15">
    <location>
        <begin position="34"/>
        <end position="38"/>
    </location>
    <ligand>
        <name>NAD(+)</name>
        <dbReference type="ChEBI" id="CHEBI:57540"/>
    </ligand>
</feature>
<dbReference type="GO" id="GO:0005829">
    <property type="term" value="C:cytosol"/>
    <property type="evidence" value="ECO:0007669"/>
    <property type="project" value="TreeGrafter"/>
</dbReference>
<evidence type="ECO:0000256" key="5">
    <source>
        <dbReference type="ARBA" id="ARBA00022705"/>
    </source>
</evidence>
<dbReference type="HAMAP" id="MF_01588">
    <property type="entry name" value="DNA_ligase_A"/>
    <property type="match status" value="1"/>
</dbReference>
<proteinExistence type="inferred from homology"/>
<keyword evidence="19" id="KW-1185">Reference proteome</keyword>
<feature type="binding site" evidence="15">
    <location>
        <position position="310"/>
    </location>
    <ligand>
        <name>NAD(+)</name>
        <dbReference type="ChEBI" id="CHEBI:57540"/>
    </ligand>
</feature>
<evidence type="ECO:0000256" key="11">
    <source>
        <dbReference type="ARBA" id="ARBA00023204"/>
    </source>
</evidence>
<dbReference type="InterPro" id="IPR013840">
    <property type="entry name" value="DNAligase_N"/>
</dbReference>
<dbReference type="OrthoDB" id="9759736at2"/>
<dbReference type="SMART" id="SM00532">
    <property type="entry name" value="LIGANc"/>
    <property type="match status" value="1"/>
</dbReference>
<dbReference type="NCBIfam" id="NF005932">
    <property type="entry name" value="PRK07956.1"/>
    <property type="match status" value="1"/>
</dbReference>
<dbReference type="SUPFAM" id="SSF56091">
    <property type="entry name" value="DNA ligase/mRNA capping enzyme, catalytic domain"/>
    <property type="match status" value="1"/>
</dbReference>
<dbReference type="Pfam" id="PF00533">
    <property type="entry name" value="BRCT"/>
    <property type="match status" value="1"/>
</dbReference>
<dbReference type="FunFam" id="3.30.470.30:FF:000001">
    <property type="entry name" value="DNA ligase"/>
    <property type="match status" value="1"/>
</dbReference>
<feature type="binding site" evidence="15">
    <location>
        <position position="407"/>
    </location>
    <ligand>
        <name>Zn(2+)</name>
        <dbReference type="ChEBI" id="CHEBI:29105"/>
    </ligand>
</feature>
<dbReference type="GO" id="GO:0006281">
    <property type="term" value="P:DNA repair"/>
    <property type="evidence" value="ECO:0007669"/>
    <property type="project" value="UniProtKB-KW"/>
</dbReference>
<evidence type="ECO:0000256" key="3">
    <source>
        <dbReference type="ARBA" id="ARBA00013308"/>
    </source>
</evidence>
<dbReference type="PANTHER" id="PTHR23389:SF9">
    <property type="entry name" value="DNA LIGASE"/>
    <property type="match status" value="1"/>
</dbReference>
<dbReference type="PROSITE" id="PS50172">
    <property type="entry name" value="BRCT"/>
    <property type="match status" value="1"/>
</dbReference>
<dbReference type="SUPFAM" id="SSF50249">
    <property type="entry name" value="Nucleic acid-binding proteins"/>
    <property type="match status" value="1"/>
</dbReference>
<evidence type="ECO:0000256" key="4">
    <source>
        <dbReference type="ARBA" id="ARBA00022598"/>
    </source>
</evidence>